<dbReference type="EMBL" id="JAHBMH010000007">
    <property type="protein sequence ID" value="KAK1939578.1"/>
    <property type="molecule type" value="Genomic_DNA"/>
</dbReference>
<dbReference type="AlphaFoldDB" id="A0AAD9LK31"/>
<evidence type="ECO:0000313" key="1">
    <source>
        <dbReference type="EMBL" id="KAK1939578.1"/>
    </source>
</evidence>
<protein>
    <submittedName>
        <fullName evidence="1">Uncharacterized protein</fullName>
    </submittedName>
</protein>
<gene>
    <name evidence="1" type="ORF">X943_001258</name>
</gene>
<name>A0AAD9LK31_BABDI</name>
<dbReference type="InterPro" id="IPR036312">
    <property type="entry name" value="Bifun_inhib/LTP/seed_sf"/>
</dbReference>
<organism evidence="1 2">
    <name type="scientific">Babesia divergens</name>
    <dbReference type="NCBI Taxonomy" id="32595"/>
    <lineage>
        <taxon>Eukaryota</taxon>
        <taxon>Sar</taxon>
        <taxon>Alveolata</taxon>
        <taxon>Apicomplexa</taxon>
        <taxon>Aconoidasida</taxon>
        <taxon>Piroplasmida</taxon>
        <taxon>Babesiidae</taxon>
        <taxon>Babesia</taxon>
    </lineage>
</organism>
<reference evidence="1" key="1">
    <citation type="journal article" date="2014" name="Nucleic Acids Res.">
        <title>The evolutionary dynamics of variant antigen genes in Babesia reveal a history of genomic innovation underlying host-parasite interaction.</title>
        <authorList>
            <person name="Jackson A.P."/>
            <person name="Otto T.D."/>
            <person name="Darby A."/>
            <person name="Ramaprasad A."/>
            <person name="Xia D."/>
            <person name="Echaide I.E."/>
            <person name="Farber M."/>
            <person name="Gahlot S."/>
            <person name="Gamble J."/>
            <person name="Gupta D."/>
            <person name="Gupta Y."/>
            <person name="Jackson L."/>
            <person name="Malandrin L."/>
            <person name="Malas T.B."/>
            <person name="Moussa E."/>
            <person name="Nair M."/>
            <person name="Reid A.J."/>
            <person name="Sanders M."/>
            <person name="Sharma J."/>
            <person name="Tracey A."/>
            <person name="Quail M.A."/>
            <person name="Weir W."/>
            <person name="Wastling J.M."/>
            <person name="Hall N."/>
            <person name="Willadsen P."/>
            <person name="Lingelbach K."/>
            <person name="Shiels B."/>
            <person name="Tait A."/>
            <person name="Berriman M."/>
            <person name="Allred D.R."/>
            <person name="Pain A."/>
        </authorList>
    </citation>
    <scope>NUCLEOTIDE SEQUENCE</scope>
    <source>
        <strain evidence="1">1802A</strain>
    </source>
</reference>
<reference evidence="1" key="2">
    <citation type="submission" date="2021-05" db="EMBL/GenBank/DDBJ databases">
        <authorList>
            <person name="Pain A."/>
        </authorList>
    </citation>
    <scope>NUCLEOTIDE SEQUENCE</scope>
    <source>
        <strain evidence="1">1802A</strain>
    </source>
</reference>
<evidence type="ECO:0000313" key="2">
    <source>
        <dbReference type="Proteomes" id="UP001195914"/>
    </source>
</evidence>
<dbReference type="SUPFAM" id="SSF47699">
    <property type="entry name" value="Bifunctional inhibitor/lipid-transfer protein/seed storage 2S albumin"/>
    <property type="match status" value="1"/>
</dbReference>
<comment type="caution">
    <text evidence="1">The sequence shown here is derived from an EMBL/GenBank/DDBJ whole genome shotgun (WGS) entry which is preliminary data.</text>
</comment>
<dbReference type="Proteomes" id="UP001195914">
    <property type="component" value="Unassembled WGS sequence"/>
</dbReference>
<keyword evidence="2" id="KW-1185">Reference proteome</keyword>
<sequence length="137" mass="16445">MTSMTPSKHNPKDLQFWESYDHYNLDNPHVGVSLYVEEPYTLQDPRNLQHTQWNYCRLRYALFHRCCQELSEDNPRCRCVGTLAMASRHRYQYYRAEMACTQDFLDVVNKFREQGNHAKRTHSMNVLPSHQVHNLRQ</sequence>
<proteinExistence type="predicted"/>
<accession>A0AAD9LK31</accession>